<feature type="region of interest" description="Disordered" evidence="1">
    <location>
        <begin position="1"/>
        <end position="27"/>
    </location>
</feature>
<reference evidence="2" key="1">
    <citation type="journal article" date="2015" name="Nature">
        <title>Complex archaea that bridge the gap between prokaryotes and eukaryotes.</title>
        <authorList>
            <person name="Spang A."/>
            <person name="Saw J.H."/>
            <person name="Jorgensen S.L."/>
            <person name="Zaremba-Niedzwiedzka K."/>
            <person name="Martijn J."/>
            <person name="Lind A.E."/>
            <person name="van Eijk R."/>
            <person name="Schleper C."/>
            <person name="Guy L."/>
            <person name="Ettema T.J."/>
        </authorList>
    </citation>
    <scope>NUCLEOTIDE SEQUENCE</scope>
</reference>
<gene>
    <name evidence="2" type="ORF">LCGC14_3144480</name>
</gene>
<evidence type="ECO:0000256" key="1">
    <source>
        <dbReference type="SAM" id="MobiDB-lite"/>
    </source>
</evidence>
<organism evidence="2">
    <name type="scientific">marine sediment metagenome</name>
    <dbReference type="NCBI Taxonomy" id="412755"/>
    <lineage>
        <taxon>unclassified sequences</taxon>
        <taxon>metagenomes</taxon>
        <taxon>ecological metagenomes</taxon>
    </lineage>
</organism>
<dbReference type="AlphaFoldDB" id="A0A0F8YK98"/>
<protein>
    <submittedName>
        <fullName evidence="2">Uncharacterized protein</fullName>
    </submittedName>
</protein>
<dbReference type="EMBL" id="LAZR01069031">
    <property type="protein sequence ID" value="KKK48501.1"/>
    <property type="molecule type" value="Genomic_DNA"/>
</dbReference>
<proteinExistence type="predicted"/>
<name>A0A0F8YK98_9ZZZZ</name>
<accession>A0A0F8YK98</accession>
<evidence type="ECO:0000313" key="2">
    <source>
        <dbReference type="EMBL" id="KKK48501.1"/>
    </source>
</evidence>
<comment type="caution">
    <text evidence="2">The sequence shown here is derived from an EMBL/GenBank/DDBJ whole genome shotgun (WGS) entry which is preliminary data.</text>
</comment>
<sequence>MGFLFGSNRQPAPVIIAPPPPTVAPKAKTPLQETVDVQAEEAAVGEVERVKKKRGLLSTITTSGQGILEKGPVSKKKLGE</sequence>